<accession>M3A2X1</accession>
<protein>
    <recommendedName>
        <fullName evidence="6">Major facilitator superfamily (MFS) profile domain-containing protein</fullName>
    </recommendedName>
</protein>
<dbReference type="CDD" id="cd17323">
    <property type="entry name" value="MFS_Tpo1_MDR_like"/>
    <property type="match status" value="1"/>
</dbReference>
<evidence type="ECO:0000256" key="2">
    <source>
        <dbReference type="ARBA" id="ARBA00022692"/>
    </source>
</evidence>
<dbReference type="AlphaFoldDB" id="M3A2X1"/>
<dbReference type="HOGENOM" id="CLU_008455_11_1_1"/>
<dbReference type="InterPro" id="IPR036259">
    <property type="entry name" value="MFS_trans_sf"/>
</dbReference>
<feature type="transmembrane region" description="Helical" evidence="5">
    <location>
        <begin position="269"/>
        <end position="296"/>
    </location>
</feature>
<evidence type="ECO:0000256" key="4">
    <source>
        <dbReference type="ARBA" id="ARBA00023136"/>
    </source>
</evidence>
<feature type="transmembrane region" description="Helical" evidence="5">
    <location>
        <begin position="360"/>
        <end position="379"/>
    </location>
</feature>
<dbReference type="Gene3D" id="1.20.1250.20">
    <property type="entry name" value="MFS general substrate transporter like domains"/>
    <property type="match status" value="1"/>
</dbReference>
<dbReference type="InterPro" id="IPR011701">
    <property type="entry name" value="MFS"/>
</dbReference>
<evidence type="ECO:0000313" key="8">
    <source>
        <dbReference type="Proteomes" id="UP000016932"/>
    </source>
</evidence>
<reference evidence="7 8" key="1">
    <citation type="journal article" date="2012" name="PLoS Pathog.">
        <title>Diverse lifestyles and strategies of plant pathogenesis encoded in the genomes of eighteen Dothideomycetes fungi.</title>
        <authorList>
            <person name="Ohm R.A."/>
            <person name="Feau N."/>
            <person name="Henrissat B."/>
            <person name="Schoch C.L."/>
            <person name="Horwitz B.A."/>
            <person name="Barry K.W."/>
            <person name="Condon B.J."/>
            <person name="Copeland A.C."/>
            <person name="Dhillon B."/>
            <person name="Glaser F."/>
            <person name="Hesse C.N."/>
            <person name="Kosti I."/>
            <person name="LaButti K."/>
            <person name="Lindquist E.A."/>
            <person name="Lucas S."/>
            <person name="Salamov A.A."/>
            <person name="Bradshaw R.E."/>
            <person name="Ciuffetti L."/>
            <person name="Hamelin R.C."/>
            <person name="Kema G.H.J."/>
            <person name="Lawrence C."/>
            <person name="Scott J.A."/>
            <person name="Spatafora J.W."/>
            <person name="Turgeon B.G."/>
            <person name="de Wit P.J.G.M."/>
            <person name="Zhong S."/>
            <person name="Goodwin S.B."/>
            <person name="Grigoriev I.V."/>
        </authorList>
    </citation>
    <scope>NUCLEOTIDE SEQUENCE [LARGE SCALE GENOMIC DNA]</scope>
    <source>
        <strain evidence="7 8">CIRAD86</strain>
    </source>
</reference>
<feature type="domain" description="Major facilitator superfamily (MFS) profile" evidence="6">
    <location>
        <begin position="41"/>
        <end position="477"/>
    </location>
</feature>
<dbReference type="Proteomes" id="UP000016932">
    <property type="component" value="Unassembled WGS sequence"/>
</dbReference>
<dbReference type="VEuPathDB" id="FungiDB:MYCFIDRAFT_43681"/>
<feature type="transmembrane region" description="Helical" evidence="5">
    <location>
        <begin position="109"/>
        <end position="129"/>
    </location>
</feature>
<dbReference type="OrthoDB" id="3936150at2759"/>
<dbReference type="eggNOG" id="KOG0255">
    <property type="taxonomic scope" value="Eukaryota"/>
</dbReference>
<feature type="transmembrane region" description="Helical" evidence="5">
    <location>
        <begin position="43"/>
        <end position="62"/>
    </location>
</feature>
<evidence type="ECO:0000256" key="1">
    <source>
        <dbReference type="ARBA" id="ARBA00004141"/>
    </source>
</evidence>
<dbReference type="GO" id="GO:0005886">
    <property type="term" value="C:plasma membrane"/>
    <property type="evidence" value="ECO:0007669"/>
    <property type="project" value="TreeGrafter"/>
</dbReference>
<evidence type="ECO:0000256" key="3">
    <source>
        <dbReference type="ARBA" id="ARBA00022989"/>
    </source>
</evidence>
<keyword evidence="3 5" id="KW-1133">Transmembrane helix</keyword>
<feature type="transmembrane region" description="Helical" evidence="5">
    <location>
        <begin position="316"/>
        <end position="339"/>
    </location>
</feature>
<evidence type="ECO:0000256" key="5">
    <source>
        <dbReference type="SAM" id="Phobius"/>
    </source>
</evidence>
<sequence length="489" mass="53934">MIKSRDLNHRTQVPKDVSSPFMVTFAASGSDTDPTKWSFRLRALATINVTLIAWITTVASSIDAAALVPAAQDFGVSTKIESLATALFLVGLSFGVLTAGPISEEYGRSAVYIATMALFMIFTMASALAPNMASQAVFRTAAGYFAAAPLCCAGGSVSDLWTHTERAWAFPAFAVIAFTGPICGPIIGGYIVESKTLSWRWCEWVTLISSAAILLSVTLVQPETHPPTLLRWRAKRLRTIECNQRFFAEVDLNRITFRQRLRAALYRPLALLFNEPIVMCLSLYLTVIYVVIFVFFQGYDYIFREMYGFSQGMTGVAFAGTAVGIILTAFQIPLVYQRYKADLALAVSNGDDHVPPERRLTFAIYGAPFLPISMFWIGWTSSPTSSYWSPLAGSIFLGYSTLCIYMSSYQYLIDAYGPHSASALASVTFVRYLVSAGMYVAAIPIFDHLGVKWTLTILGIVSALMTPIPYILSRYGDRIRKSSRGSYRR</sequence>
<comment type="subcellular location">
    <subcellularLocation>
        <location evidence="1">Membrane</location>
        <topology evidence="1">Multi-pass membrane protein</topology>
    </subcellularLocation>
</comment>
<feature type="transmembrane region" description="Helical" evidence="5">
    <location>
        <begin position="168"/>
        <end position="192"/>
    </location>
</feature>
<dbReference type="RefSeq" id="XP_007930556.1">
    <property type="nucleotide sequence ID" value="XM_007932365.1"/>
</dbReference>
<feature type="transmembrane region" description="Helical" evidence="5">
    <location>
        <begin position="391"/>
        <end position="412"/>
    </location>
</feature>
<feature type="transmembrane region" description="Helical" evidence="5">
    <location>
        <begin position="424"/>
        <end position="446"/>
    </location>
</feature>
<evidence type="ECO:0000313" key="7">
    <source>
        <dbReference type="EMBL" id="EME78831.1"/>
    </source>
</evidence>
<dbReference type="EMBL" id="KB446563">
    <property type="protein sequence ID" value="EME78831.1"/>
    <property type="molecule type" value="Genomic_DNA"/>
</dbReference>
<dbReference type="PANTHER" id="PTHR23502:SF47">
    <property type="entry name" value="MAJOR FACILITATOR SUPERFAMILY (MFS) PROFILE DOMAIN-CONTAINING PROTEIN-RELATED"/>
    <property type="match status" value="1"/>
</dbReference>
<feature type="transmembrane region" description="Helical" evidence="5">
    <location>
        <begin position="82"/>
        <end position="102"/>
    </location>
</feature>
<dbReference type="GeneID" id="19339553"/>
<gene>
    <name evidence="7" type="ORF">MYCFIDRAFT_43681</name>
</gene>
<name>M3A2X1_PSEFD</name>
<dbReference type="SUPFAM" id="SSF103473">
    <property type="entry name" value="MFS general substrate transporter"/>
    <property type="match status" value="1"/>
</dbReference>
<dbReference type="GO" id="GO:0022857">
    <property type="term" value="F:transmembrane transporter activity"/>
    <property type="evidence" value="ECO:0007669"/>
    <property type="project" value="InterPro"/>
</dbReference>
<dbReference type="InterPro" id="IPR020846">
    <property type="entry name" value="MFS_dom"/>
</dbReference>
<evidence type="ECO:0000259" key="6">
    <source>
        <dbReference type="PROSITE" id="PS50850"/>
    </source>
</evidence>
<keyword evidence="4 5" id="KW-0472">Membrane</keyword>
<keyword evidence="2 5" id="KW-0812">Transmembrane</keyword>
<dbReference type="PANTHER" id="PTHR23502">
    <property type="entry name" value="MAJOR FACILITATOR SUPERFAMILY"/>
    <property type="match status" value="1"/>
</dbReference>
<organism evidence="7 8">
    <name type="scientific">Pseudocercospora fijiensis (strain CIRAD86)</name>
    <name type="common">Black leaf streak disease fungus</name>
    <name type="synonym">Mycosphaerella fijiensis</name>
    <dbReference type="NCBI Taxonomy" id="383855"/>
    <lineage>
        <taxon>Eukaryota</taxon>
        <taxon>Fungi</taxon>
        <taxon>Dikarya</taxon>
        <taxon>Ascomycota</taxon>
        <taxon>Pezizomycotina</taxon>
        <taxon>Dothideomycetes</taxon>
        <taxon>Dothideomycetidae</taxon>
        <taxon>Mycosphaerellales</taxon>
        <taxon>Mycosphaerellaceae</taxon>
        <taxon>Pseudocercospora</taxon>
    </lineage>
</organism>
<dbReference type="KEGG" id="pfj:MYCFIDRAFT_43681"/>
<dbReference type="Pfam" id="PF07690">
    <property type="entry name" value="MFS_1"/>
    <property type="match status" value="1"/>
</dbReference>
<feature type="transmembrane region" description="Helical" evidence="5">
    <location>
        <begin position="452"/>
        <end position="472"/>
    </location>
</feature>
<keyword evidence="8" id="KW-1185">Reference proteome</keyword>
<dbReference type="PROSITE" id="PS50850">
    <property type="entry name" value="MFS"/>
    <property type="match status" value="1"/>
</dbReference>
<proteinExistence type="predicted"/>